<organism evidence="1 2">
    <name type="scientific">Lichtheimia ornata</name>
    <dbReference type="NCBI Taxonomy" id="688661"/>
    <lineage>
        <taxon>Eukaryota</taxon>
        <taxon>Fungi</taxon>
        <taxon>Fungi incertae sedis</taxon>
        <taxon>Mucoromycota</taxon>
        <taxon>Mucoromycotina</taxon>
        <taxon>Mucoromycetes</taxon>
        <taxon>Mucorales</taxon>
        <taxon>Lichtheimiaceae</taxon>
        <taxon>Lichtheimia</taxon>
    </lineage>
</organism>
<evidence type="ECO:0000313" key="2">
    <source>
        <dbReference type="Proteomes" id="UP001234581"/>
    </source>
</evidence>
<dbReference type="Proteomes" id="UP001234581">
    <property type="component" value="Unassembled WGS sequence"/>
</dbReference>
<evidence type="ECO:0000313" key="1">
    <source>
        <dbReference type="EMBL" id="KAJ8657562.1"/>
    </source>
</evidence>
<protein>
    <submittedName>
        <fullName evidence="1">Uncharacterized protein</fullName>
    </submittedName>
</protein>
<proteinExistence type="predicted"/>
<sequence>MALRIMSSANTGCSIKWSIAKGLVWLGYRMVFMDMAVIVLSINELSSEPASTDYGWHGTTIRFEASAFTVEDMQSQNRQGVFHGYTLTMPKMVLHYVLFWGNHVVFKERVLMRLWPIAGPMFIAPGWRMSFDVYGIIRIGMDYRKQPKPMTKEYMTLSAMVAIGYASL</sequence>
<name>A0AAD7Y0S1_9FUNG</name>
<comment type="caution">
    <text evidence="1">The sequence shown here is derived from an EMBL/GenBank/DDBJ whole genome shotgun (WGS) entry which is preliminary data.</text>
</comment>
<dbReference type="RefSeq" id="XP_058342475.1">
    <property type="nucleotide sequence ID" value="XM_058486653.1"/>
</dbReference>
<dbReference type="GeneID" id="83214037"/>
<reference evidence="1 2" key="1">
    <citation type="submission" date="2023-03" db="EMBL/GenBank/DDBJ databases">
        <title>Genome sequence of Lichtheimia ornata CBS 291.66.</title>
        <authorList>
            <person name="Mohabir J.T."/>
            <person name="Shea T.P."/>
            <person name="Kurbessoian T."/>
            <person name="Berby B."/>
            <person name="Fontaine J."/>
            <person name="Livny J."/>
            <person name="Gnirke A."/>
            <person name="Stajich J.E."/>
            <person name="Cuomo C.A."/>
        </authorList>
    </citation>
    <scope>NUCLEOTIDE SEQUENCE [LARGE SCALE GENOMIC DNA]</scope>
    <source>
        <strain evidence="1">CBS 291.66</strain>
    </source>
</reference>
<accession>A0AAD7Y0S1</accession>
<dbReference type="AlphaFoldDB" id="A0AAD7Y0S1"/>
<keyword evidence="2" id="KW-1185">Reference proteome</keyword>
<gene>
    <name evidence="1" type="ORF">O0I10_006626</name>
</gene>
<dbReference type="EMBL" id="JARTCD010000030">
    <property type="protein sequence ID" value="KAJ8657562.1"/>
    <property type="molecule type" value="Genomic_DNA"/>
</dbReference>